<keyword evidence="3 6" id="KW-0812">Transmembrane</keyword>
<dbReference type="PANTHER" id="PTHR30250">
    <property type="entry name" value="PST FAMILY PREDICTED COLANIC ACID TRANSPORTER"/>
    <property type="match status" value="1"/>
</dbReference>
<feature type="transmembrane region" description="Helical" evidence="6">
    <location>
        <begin position="44"/>
        <end position="65"/>
    </location>
</feature>
<feature type="transmembrane region" description="Helical" evidence="6">
    <location>
        <begin position="120"/>
        <end position="140"/>
    </location>
</feature>
<dbReference type="Pfam" id="PF01943">
    <property type="entry name" value="Polysacc_synt"/>
    <property type="match status" value="1"/>
</dbReference>
<dbReference type="InterPro" id="IPR002797">
    <property type="entry name" value="Polysacc_synth"/>
</dbReference>
<evidence type="ECO:0000256" key="3">
    <source>
        <dbReference type="ARBA" id="ARBA00022692"/>
    </source>
</evidence>
<dbReference type="EMBL" id="CADCVA010000037">
    <property type="protein sequence ID" value="CAA9402145.1"/>
    <property type="molecule type" value="Genomic_DNA"/>
</dbReference>
<evidence type="ECO:0000256" key="5">
    <source>
        <dbReference type="ARBA" id="ARBA00023136"/>
    </source>
</evidence>
<dbReference type="AlphaFoldDB" id="A0A6J4P792"/>
<evidence type="ECO:0000256" key="4">
    <source>
        <dbReference type="ARBA" id="ARBA00022989"/>
    </source>
</evidence>
<gene>
    <name evidence="7" type="ORF">AVDCRST_MAG82-268</name>
</gene>
<protein>
    <recommendedName>
        <fullName evidence="8">Polysaccharide biosynthesis protein</fullName>
    </recommendedName>
</protein>
<evidence type="ECO:0000256" key="1">
    <source>
        <dbReference type="ARBA" id="ARBA00004651"/>
    </source>
</evidence>
<evidence type="ECO:0008006" key="8">
    <source>
        <dbReference type="Google" id="ProtNLM"/>
    </source>
</evidence>
<feature type="transmembrane region" description="Helical" evidence="6">
    <location>
        <begin position="392"/>
        <end position="412"/>
    </location>
</feature>
<feature type="transmembrane region" description="Helical" evidence="6">
    <location>
        <begin position="217"/>
        <end position="235"/>
    </location>
</feature>
<dbReference type="InterPro" id="IPR050833">
    <property type="entry name" value="Poly_Biosynth_Transport"/>
</dbReference>
<evidence type="ECO:0000256" key="2">
    <source>
        <dbReference type="ARBA" id="ARBA00022475"/>
    </source>
</evidence>
<evidence type="ECO:0000313" key="7">
    <source>
        <dbReference type="EMBL" id="CAA9402145.1"/>
    </source>
</evidence>
<evidence type="ECO:0000256" key="6">
    <source>
        <dbReference type="SAM" id="Phobius"/>
    </source>
</evidence>
<accession>A0A6J4P792</accession>
<organism evidence="7">
    <name type="scientific">uncultured Rubrobacteraceae bacterium</name>
    <dbReference type="NCBI Taxonomy" id="349277"/>
    <lineage>
        <taxon>Bacteria</taxon>
        <taxon>Bacillati</taxon>
        <taxon>Actinomycetota</taxon>
        <taxon>Rubrobacteria</taxon>
        <taxon>Rubrobacterales</taxon>
        <taxon>Rubrobacteraceae</taxon>
        <taxon>environmental samples</taxon>
    </lineage>
</organism>
<name>A0A6J4P792_9ACTN</name>
<reference evidence="7" key="1">
    <citation type="submission" date="2020-02" db="EMBL/GenBank/DDBJ databases">
        <authorList>
            <person name="Meier V. D."/>
        </authorList>
    </citation>
    <scope>NUCLEOTIDE SEQUENCE</scope>
    <source>
        <strain evidence="7">AVDCRST_MAG82</strain>
    </source>
</reference>
<keyword evidence="5 6" id="KW-0472">Membrane</keyword>
<keyword evidence="4 6" id="KW-1133">Transmembrane helix</keyword>
<sequence length="427" mass="44959">MANFLKSRQGAGAGTAYIAGSFAISGVLTYVFQSLSIQVLGKEGYAPLALLWSATFLTAQVLWIGGTQTLGRYVSEREALGQDWAPVVSSVKRWQVGLLATFLVAALLASPLLTENVFVGDAWITVAFIVAVVLYAPEYFRRGLFNGHRQPLRMGAQILAESASRTLAAAALLALGWGVFGPALAIVIAPIVGVLAVRPATVPPPQREGEPFSTGRALRFAGPVLMCMAFAQALMNGGPLLTSLLDGTRAQVSVFSAALILTRIPQYVLSPAIAALLPRASRVLSTEGLVSFDRFVARSTGAVALVGALMVGATWFLGEWGMRLFADFGADRKILVALAAMAAFYILSETLNQALFALERERLAALGWFVGLLASAACLLVLPAGVVERVSYSLAVGTFVAAAAQTVLYLAARRRPAPATSQTASAP</sequence>
<feature type="transmembrane region" description="Helical" evidence="6">
    <location>
        <begin position="12"/>
        <end position="32"/>
    </location>
</feature>
<feature type="transmembrane region" description="Helical" evidence="6">
    <location>
        <begin position="363"/>
        <end position="386"/>
    </location>
</feature>
<proteinExistence type="predicted"/>
<feature type="transmembrane region" description="Helical" evidence="6">
    <location>
        <begin position="299"/>
        <end position="318"/>
    </location>
</feature>
<feature type="transmembrane region" description="Helical" evidence="6">
    <location>
        <begin position="96"/>
        <end position="114"/>
    </location>
</feature>
<keyword evidence="2" id="KW-1003">Cell membrane</keyword>
<dbReference type="PANTHER" id="PTHR30250:SF11">
    <property type="entry name" value="O-ANTIGEN TRANSPORTER-RELATED"/>
    <property type="match status" value="1"/>
</dbReference>
<feature type="transmembrane region" description="Helical" evidence="6">
    <location>
        <begin position="334"/>
        <end position="351"/>
    </location>
</feature>
<dbReference type="GO" id="GO:0005886">
    <property type="term" value="C:plasma membrane"/>
    <property type="evidence" value="ECO:0007669"/>
    <property type="project" value="UniProtKB-SubCell"/>
</dbReference>
<comment type="subcellular location">
    <subcellularLocation>
        <location evidence="1">Cell membrane</location>
        <topology evidence="1">Multi-pass membrane protein</topology>
    </subcellularLocation>
</comment>